<evidence type="ECO:0000256" key="3">
    <source>
        <dbReference type="ARBA" id="ARBA00022530"/>
    </source>
</evidence>
<evidence type="ECO:0000256" key="7">
    <source>
        <dbReference type="ARBA" id="ARBA00022837"/>
    </source>
</evidence>
<dbReference type="Gene3D" id="2.60.40.10">
    <property type="entry name" value="Immunoglobulins"/>
    <property type="match status" value="1"/>
</dbReference>
<evidence type="ECO:0000256" key="8">
    <source>
        <dbReference type="ARBA" id="ARBA00023157"/>
    </source>
</evidence>
<dbReference type="FunFam" id="2.20.100.10:FF:000001">
    <property type="entry name" value="semaphorin-5A isoform X1"/>
    <property type="match status" value="1"/>
</dbReference>
<dbReference type="SMART" id="SM00179">
    <property type="entry name" value="EGF_CA"/>
    <property type="match status" value="2"/>
</dbReference>
<sequence>KLVKENVTEDDKGIYSCFAVSRVSPPAESNYQIIVYAPPEEHFPRGTYSNLTVQYNRSLELECPLSDFSNKISWYKSNQLLEDESLPHIKIKPELTTIKISTAYPEDSGVFICRIEGNYAVREYTFSVTVTVPYHWNNWAEWSACSHTCGVGEQVRTRACVPPSELTLLDSQQFVRLVNDSCSGMTKERRRCVNSPCPIDGGLSQWSSWEECSSSCGDGFQRRYRNCDEPLPSAGGRPCTDPLMEERICSSNPCPVHGGWSEWSEWSGCSASCGYSVKYRDRLCNNPSPNHGGNYCEGAERRQEEACETPACPGEGIWGEWSAWSNCSRPCGTQGFKRRTRICLNKKCDHYDKNTERKRCIVGQDVRPCRGRLPSRHRRSVELLVNGLLNDQLIVDHKIHVTAHRNGTISMNSTNPLKIKHAWFPYINFLVPPITWNIAEELSDSANGYTISQGNFKHIAYYSFSTGEVLKVESTGKGLDLGRSPKLIILVNILGSTPEAMLTEDISISSYDDSLVQRGDALFNTGSNGEILLNGDPIEYTWNSTIELEEYPKKGIIYPVKNVKTDNIEVTYDDANDSIWYSSSSTISYKLRDRDCPDGFILDSTNDHCQDVDECTEGHKCLYTQLCKNIVGSFECHCPKGLAWNSTINMCQVSGHGENKAPLNAPEVILSCAPGFERIGVHCQDIDECDVSKSPCSLEEQCVNTEGSYQCISSPCHHPAAERLRDGTCLTWCNGSFSCESGATVSEIFKNIYVQLQFVEPFTEIARLLMPVKSDDSYTTFTINSNKKGLDFRIRHEENYDVLYSMAESMVTEGITVTIMEIVYDKDDETESTGEFTVHIVNGQQHHRRKTKRKRRRRSN</sequence>
<comment type="subcellular location">
    <subcellularLocation>
        <location evidence="1">Secreted</location>
        <location evidence="1">Extracellular space</location>
        <location evidence="1">Extracellular matrix</location>
    </subcellularLocation>
</comment>
<reference evidence="14" key="1">
    <citation type="journal article" date="2014" name="PLoS ONE">
        <title>Transcriptome-Based Identification of ABC Transporters in the Western Tarnished Plant Bug Lygus hesperus.</title>
        <authorList>
            <person name="Hull J.J."/>
            <person name="Chaney K."/>
            <person name="Geib S.M."/>
            <person name="Fabrick J.A."/>
            <person name="Brent C.S."/>
            <person name="Walsh D."/>
            <person name="Lavine L.C."/>
        </authorList>
    </citation>
    <scope>NUCLEOTIDE SEQUENCE</scope>
</reference>
<dbReference type="InterPro" id="IPR006605">
    <property type="entry name" value="G2_nidogen/fibulin_G2F"/>
</dbReference>
<accession>A0A0A9VSV0</accession>
<dbReference type="Gene3D" id="2.40.155.10">
    <property type="entry name" value="Green fluorescent protein"/>
    <property type="match status" value="1"/>
</dbReference>
<dbReference type="Gene3D" id="2.10.25.10">
    <property type="entry name" value="Laminin"/>
    <property type="match status" value="2"/>
</dbReference>
<dbReference type="CDD" id="cd00054">
    <property type="entry name" value="EGF_CA"/>
    <property type="match status" value="2"/>
</dbReference>
<dbReference type="SUPFAM" id="SSF57184">
    <property type="entry name" value="Growth factor receptor domain"/>
    <property type="match status" value="1"/>
</dbReference>
<proteinExistence type="predicted"/>
<dbReference type="InterPro" id="IPR049883">
    <property type="entry name" value="NOTCH1_EGF-like"/>
</dbReference>
<evidence type="ECO:0000259" key="12">
    <source>
        <dbReference type="PROSITE" id="PS50835"/>
    </source>
</evidence>
<keyword evidence="8" id="KW-1015">Disulfide bond</keyword>
<dbReference type="InterPro" id="IPR000884">
    <property type="entry name" value="TSP1_rpt"/>
</dbReference>
<feature type="domain" description="Ig-like" evidence="12">
    <location>
        <begin position="38"/>
        <end position="129"/>
    </location>
</feature>
<evidence type="ECO:0000256" key="1">
    <source>
        <dbReference type="ARBA" id="ARBA00004498"/>
    </source>
</evidence>
<feature type="domain" description="Nidogen G2 beta-barrel" evidence="13">
    <location>
        <begin position="373"/>
        <end position="597"/>
    </location>
</feature>
<dbReference type="PROSITE" id="PS50026">
    <property type="entry name" value="EGF_3"/>
    <property type="match status" value="1"/>
</dbReference>
<evidence type="ECO:0000256" key="9">
    <source>
        <dbReference type="ARBA" id="ARBA00023180"/>
    </source>
</evidence>
<dbReference type="InterPro" id="IPR052065">
    <property type="entry name" value="Compl_asym_regulator"/>
</dbReference>
<dbReference type="FunFam" id="2.20.100.10:FF:000007">
    <property type="entry name" value="Thrombospondin 1"/>
    <property type="match status" value="1"/>
</dbReference>
<dbReference type="PROSITE" id="PS00010">
    <property type="entry name" value="ASX_HYDROXYL"/>
    <property type="match status" value="1"/>
</dbReference>
<dbReference type="InterPro" id="IPR009017">
    <property type="entry name" value="GFP"/>
</dbReference>
<evidence type="ECO:0000259" key="11">
    <source>
        <dbReference type="PROSITE" id="PS50026"/>
    </source>
</evidence>
<keyword evidence="7" id="KW-0106">Calcium</keyword>
<dbReference type="SMART" id="SM00409">
    <property type="entry name" value="IG"/>
    <property type="match status" value="1"/>
</dbReference>
<comment type="caution">
    <text evidence="10">Lacks conserved residue(s) required for the propagation of feature annotation.</text>
</comment>
<dbReference type="SUPFAM" id="SSF82895">
    <property type="entry name" value="TSP-1 type 1 repeat"/>
    <property type="match status" value="4"/>
</dbReference>
<dbReference type="InterPro" id="IPR000742">
    <property type="entry name" value="EGF"/>
</dbReference>
<evidence type="ECO:0000313" key="14">
    <source>
        <dbReference type="EMBL" id="JAF99421.1"/>
    </source>
</evidence>
<dbReference type="SUPFAM" id="SSF54511">
    <property type="entry name" value="GFP-like"/>
    <property type="match status" value="1"/>
</dbReference>
<dbReference type="SMART" id="SM00682">
    <property type="entry name" value="G2F"/>
    <property type="match status" value="1"/>
</dbReference>
<evidence type="ECO:0000256" key="10">
    <source>
        <dbReference type="PROSITE-ProRule" id="PRU00076"/>
    </source>
</evidence>
<dbReference type="Gene3D" id="2.20.100.10">
    <property type="entry name" value="Thrombospondin type-1 (TSP1) repeat"/>
    <property type="match status" value="4"/>
</dbReference>
<feature type="domain" description="EGF-like" evidence="11">
    <location>
        <begin position="611"/>
        <end position="652"/>
    </location>
</feature>
<keyword evidence="4 10" id="KW-0245">EGF-like domain</keyword>
<evidence type="ECO:0000256" key="2">
    <source>
        <dbReference type="ARBA" id="ARBA00022525"/>
    </source>
</evidence>
<dbReference type="Pfam" id="PF07679">
    <property type="entry name" value="I-set"/>
    <property type="match status" value="1"/>
</dbReference>
<dbReference type="InterPro" id="IPR013783">
    <property type="entry name" value="Ig-like_fold"/>
</dbReference>
<evidence type="ECO:0000256" key="6">
    <source>
        <dbReference type="ARBA" id="ARBA00022737"/>
    </source>
</evidence>
<dbReference type="InterPro" id="IPR018097">
    <property type="entry name" value="EGF_Ca-bd_CS"/>
</dbReference>
<keyword evidence="3" id="KW-0272">Extracellular matrix</keyword>
<keyword evidence="2" id="KW-0964">Secreted</keyword>
<dbReference type="SUPFAM" id="SSF48726">
    <property type="entry name" value="Immunoglobulin"/>
    <property type="match status" value="1"/>
</dbReference>
<evidence type="ECO:0000256" key="5">
    <source>
        <dbReference type="ARBA" id="ARBA00022729"/>
    </source>
</evidence>
<keyword evidence="9" id="KW-0325">Glycoprotein</keyword>
<dbReference type="InterPro" id="IPR007110">
    <property type="entry name" value="Ig-like_dom"/>
</dbReference>
<reference evidence="14" key="2">
    <citation type="submission" date="2014-07" db="EMBL/GenBank/DDBJ databases">
        <authorList>
            <person name="Hull J."/>
        </authorList>
    </citation>
    <scope>NUCLEOTIDE SEQUENCE</scope>
</reference>
<dbReference type="SMART" id="SM00209">
    <property type="entry name" value="TSP1"/>
    <property type="match status" value="4"/>
</dbReference>
<dbReference type="PROSITE" id="PS50993">
    <property type="entry name" value="NIDOGEN_G2"/>
    <property type="match status" value="1"/>
</dbReference>
<dbReference type="PANTHER" id="PTHR22906:SF43">
    <property type="entry name" value="PROPERDIN"/>
    <property type="match status" value="1"/>
</dbReference>
<dbReference type="InterPro" id="IPR000152">
    <property type="entry name" value="EGF-type_Asp/Asn_hydroxyl_site"/>
</dbReference>
<keyword evidence="5" id="KW-0732">Signal</keyword>
<dbReference type="InterPro" id="IPR036179">
    <property type="entry name" value="Ig-like_dom_sf"/>
</dbReference>
<dbReference type="EMBL" id="GBHO01044182">
    <property type="protein sequence ID" value="JAF99421.1"/>
    <property type="molecule type" value="Transcribed_RNA"/>
</dbReference>
<evidence type="ECO:0000256" key="4">
    <source>
        <dbReference type="ARBA" id="ARBA00022536"/>
    </source>
</evidence>
<dbReference type="Pfam" id="PF07645">
    <property type="entry name" value="EGF_CA"/>
    <property type="match status" value="2"/>
</dbReference>
<dbReference type="PANTHER" id="PTHR22906">
    <property type="entry name" value="PROPERDIN"/>
    <property type="match status" value="1"/>
</dbReference>
<evidence type="ECO:0000259" key="13">
    <source>
        <dbReference type="PROSITE" id="PS50993"/>
    </source>
</evidence>
<dbReference type="PROSITE" id="PS01187">
    <property type="entry name" value="EGF_CA"/>
    <property type="match status" value="1"/>
</dbReference>
<dbReference type="PROSITE" id="PS50092">
    <property type="entry name" value="TSP1"/>
    <property type="match status" value="4"/>
</dbReference>
<organism evidence="14">
    <name type="scientific">Lygus hesperus</name>
    <name type="common">Western plant bug</name>
    <dbReference type="NCBI Taxonomy" id="30085"/>
    <lineage>
        <taxon>Eukaryota</taxon>
        <taxon>Metazoa</taxon>
        <taxon>Ecdysozoa</taxon>
        <taxon>Arthropoda</taxon>
        <taxon>Hexapoda</taxon>
        <taxon>Insecta</taxon>
        <taxon>Pterygota</taxon>
        <taxon>Neoptera</taxon>
        <taxon>Paraneoptera</taxon>
        <taxon>Hemiptera</taxon>
        <taxon>Heteroptera</taxon>
        <taxon>Panheteroptera</taxon>
        <taxon>Cimicomorpha</taxon>
        <taxon>Miridae</taxon>
        <taxon>Mirini</taxon>
        <taxon>Lygus</taxon>
    </lineage>
</organism>
<dbReference type="InterPro" id="IPR013098">
    <property type="entry name" value="Ig_I-set"/>
</dbReference>
<protein>
    <submittedName>
        <fullName evidence="14">Hemicentin-1</fullName>
    </submittedName>
</protein>
<dbReference type="GO" id="GO:0005509">
    <property type="term" value="F:calcium ion binding"/>
    <property type="evidence" value="ECO:0007669"/>
    <property type="project" value="InterPro"/>
</dbReference>
<dbReference type="PROSITE" id="PS50835">
    <property type="entry name" value="IG_LIKE"/>
    <property type="match status" value="1"/>
</dbReference>
<dbReference type="SUPFAM" id="SSF57196">
    <property type="entry name" value="EGF/Laminin"/>
    <property type="match status" value="1"/>
</dbReference>
<name>A0A0A9VSV0_LYGHE</name>
<dbReference type="InterPro" id="IPR003599">
    <property type="entry name" value="Ig_sub"/>
</dbReference>
<dbReference type="Pfam" id="PF07474">
    <property type="entry name" value="G2F"/>
    <property type="match status" value="1"/>
</dbReference>
<gene>
    <name evidence="14" type="primary">HMCN1_5</name>
    <name evidence="14" type="ORF">CM83_32182</name>
</gene>
<feature type="non-terminal residue" evidence="14">
    <location>
        <position position="1"/>
    </location>
</feature>
<dbReference type="InterPro" id="IPR009030">
    <property type="entry name" value="Growth_fac_rcpt_cys_sf"/>
</dbReference>
<dbReference type="InterPro" id="IPR001881">
    <property type="entry name" value="EGF-like_Ca-bd_dom"/>
</dbReference>
<dbReference type="Pfam" id="PF00090">
    <property type="entry name" value="TSP_1"/>
    <property type="match status" value="4"/>
</dbReference>
<dbReference type="InterPro" id="IPR036383">
    <property type="entry name" value="TSP1_rpt_sf"/>
</dbReference>
<dbReference type="AlphaFoldDB" id="A0A0A9VSV0"/>
<keyword evidence="6" id="KW-0677">Repeat</keyword>